<reference evidence="9" key="1">
    <citation type="journal article" date="2013" name="Genome Announc.">
        <title>Draft Genome Sequence of the Dimorphic Prosthecate Bacterium Brevundimonas abyssalis TAR-001T.</title>
        <authorList>
            <person name="Tsubouchi T."/>
            <person name="Nishi S."/>
            <person name="Usui K."/>
            <person name="Shimane Y."/>
            <person name="Takaki Y."/>
            <person name="Maruyama T."/>
            <person name="Hatada Y."/>
        </authorList>
    </citation>
    <scope>NUCLEOTIDE SEQUENCE [LARGE SCALE GENOMIC DNA]</scope>
    <source>
        <strain evidence="9">TAR-001</strain>
    </source>
</reference>
<dbReference type="InterPro" id="IPR004513">
    <property type="entry name" value="FtsX"/>
</dbReference>
<accession>A0A8E0NC84</accession>
<keyword evidence="3 6" id="KW-0812">Transmembrane</keyword>
<evidence type="ECO:0000313" key="8">
    <source>
        <dbReference type="EMBL" id="GAD59690.1"/>
    </source>
</evidence>
<proteinExistence type="predicted"/>
<keyword evidence="9" id="KW-1185">Reference proteome</keyword>
<keyword evidence="5 6" id="KW-0472">Membrane</keyword>
<evidence type="ECO:0000256" key="3">
    <source>
        <dbReference type="ARBA" id="ARBA00022692"/>
    </source>
</evidence>
<evidence type="ECO:0000259" key="7">
    <source>
        <dbReference type="Pfam" id="PF02687"/>
    </source>
</evidence>
<keyword evidence="4 6" id="KW-1133">Transmembrane helix</keyword>
<evidence type="ECO:0000256" key="4">
    <source>
        <dbReference type="ARBA" id="ARBA00022989"/>
    </source>
</evidence>
<dbReference type="GO" id="GO:0005886">
    <property type="term" value="C:plasma membrane"/>
    <property type="evidence" value="ECO:0007669"/>
    <property type="project" value="UniProtKB-SubCell"/>
</dbReference>
<dbReference type="InterPro" id="IPR003838">
    <property type="entry name" value="ABC3_permease_C"/>
</dbReference>
<keyword evidence="8" id="KW-0131">Cell cycle</keyword>
<sequence>MSRAGSLLPRDPGGEAWLGAVIGVLCFIACLMAVGALAADRAAHGWSARLRAEATVQVRPRADETGDAAAARAAETLAGVDGVEEAQALDREAAEALLRPWMGEAALEDLPLPHLVTVRLSPEAPASAQTLGEALAEAGLDASVDDHSLWRGEIERSALTLTSLALAAFALTAAAAGAAITYATRAGIAARRREIEILSLSGAGHGQIAWQFQKRFGRLAVLAGAGGGAAAAALLAMVRLAGGEGGLSPALPLAWSDLVILSLSPLLAATVALAAAWLAARRALDNRGRSTASSVSSGAGSVE</sequence>
<feature type="domain" description="ABC3 transporter permease C-terminal" evidence="7">
    <location>
        <begin position="168"/>
        <end position="282"/>
    </location>
</feature>
<evidence type="ECO:0000256" key="6">
    <source>
        <dbReference type="SAM" id="Phobius"/>
    </source>
</evidence>
<dbReference type="GO" id="GO:0032153">
    <property type="term" value="C:cell division site"/>
    <property type="evidence" value="ECO:0007669"/>
    <property type="project" value="TreeGrafter"/>
</dbReference>
<feature type="transmembrane region" description="Helical" evidence="6">
    <location>
        <begin position="16"/>
        <end position="39"/>
    </location>
</feature>
<feature type="transmembrane region" description="Helical" evidence="6">
    <location>
        <begin position="219"/>
        <end position="238"/>
    </location>
</feature>
<dbReference type="RefSeq" id="WP_021697784.1">
    <property type="nucleotide sequence ID" value="NZ_BATC01000035.1"/>
</dbReference>
<keyword evidence="8" id="KW-0132">Cell division</keyword>
<name>A0A8E0NC84_9CAUL</name>
<comment type="caution">
    <text evidence="8">The sequence shown here is derived from an EMBL/GenBank/DDBJ whole genome shotgun (WGS) entry which is preliminary data.</text>
</comment>
<dbReference type="EMBL" id="BATC01000035">
    <property type="protein sequence ID" value="GAD59690.1"/>
    <property type="molecule type" value="Genomic_DNA"/>
</dbReference>
<evidence type="ECO:0000256" key="2">
    <source>
        <dbReference type="ARBA" id="ARBA00022475"/>
    </source>
</evidence>
<dbReference type="PANTHER" id="PTHR47755:SF1">
    <property type="entry name" value="CELL DIVISION PROTEIN FTSX"/>
    <property type="match status" value="1"/>
</dbReference>
<organism evidence="8 9">
    <name type="scientific">Brevundimonas abyssalis TAR-001</name>
    <dbReference type="NCBI Taxonomy" id="1391729"/>
    <lineage>
        <taxon>Bacteria</taxon>
        <taxon>Pseudomonadati</taxon>
        <taxon>Pseudomonadota</taxon>
        <taxon>Alphaproteobacteria</taxon>
        <taxon>Caulobacterales</taxon>
        <taxon>Caulobacteraceae</taxon>
        <taxon>Brevundimonas</taxon>
    </lineage>
</organism>
<keyword evidence="2" id="KW-1003">Cell membrane</keyword>
<comment type="subcellular location">
    <subcellularLocation>
        <location evidence="1">Cell membrane</location>
        <topology evidence="1">Multi-pass membrane protein</topology>
    </subcellularLocation>
</comment>
<dbReference type="Pfam" id="PF02687">
    <property type="entry name" value="FtsX"/>
    <property type="match status" value="1"/>
</dbReference>
<evidence type="ECO:0000256" key="1">
    <source>
        <dbReference type="ARBA" id="ARBA00004651"/>
    </source>
</evidence>
<evidence type="ECO:0000313" key="9">
    <source>
        <dbReference type="Proteomes" id="UP000016569"/>
    </source>
</evidence>
<dbReference type="PANTHER" id="PTHR47755">
    <property type="entry name" value="CELL DIVISION PROTEIN FTSX"/>
    <property type="match status" value="1"/>
</dbReference>
<protein>
    <submittedName>
        <fullName evidence="8">Cell division protein FtsX</fullName>
    </submittedName>
</protein>
<gene>
    <name evidence="8" type="ORF">MBEBAB_1940</name>
</gene>
<dbReference type="AlphaFoldDB" id="A0A8E0NC84"/>
<evidence type="ECO:0000256" key="5">
    <source>
        <dbReference type="ARBA" id="ARBA00023136"/>
    </source>
</evidence>
<feature type="transmembrane region" description="Helical" evidence="6">
    <location>
        <begin position="258"/>
        <end position="280"/>
    </location>
</feature>
<dbReference type="GO" id="GO:0051301">
    <property type="term" value="P:cell division"/>
    <property type="evidence" value="ECO:0007669"/>
    <property type="project" value="UniProtKB-KW"/>
</dbReference>
<dbReference type="Proteomes" id="UP000016569">
    <property type="component" value="Unassembled WGS sequence"/>
</dbReference>